<feature type="domain" description="ANTAR" evidence="1">
    <location>
        <begin position="353"/>
        <end position="414"/>
    </location>
</feature>
<dbReference type="InterPro" id="IPR013587">
    <property type="entry name" value="Nitrate/nitrite_sensing"/>
</dbReference>
<evidence type="ECO:0000259" key="1">
    <source>
        <dbReference type="PROSITE" id="PS50921"/>
    </source>
</evidence>
<dbReference type="SUPFAM" id="SSF52172">
    <property type="entry name" value="CheY-like"/>
    <property type="match status" value="1"/>
</dbReference>
<dbReference type="InterPro" id="IPR005561">
    <property type="entry name" value="ANTAR"/>
</dbReference>
<reference evidence="2 3" key="1">
    <citation type="submission" date="2023-08" db="EMBL/GenBank/DDBJ databases">
        <title>Transcriptome Analysis of Halomonas alkalicola CICC 11012s to Identify the Genes Involved in Alkaline Tolerances.</title>
        <authorList>
            <person name="Zhai L."/>
        </authorList>
    </citation>
    <scope>NUCLEOTIDE SEQUENCE [LARGE SCALE GENOMIC DNA]</scope>
    <source>
        <strain evidence="2 3">CICC 11012s</strain>
    </source>
</reference>
<proteinExistence type="predicted"/>
<dbReference type="PROSITE" id="PS50921">
    <property type="entry name" value="ANTAR"/>
    <property type="match status" value="1"/>
</dbReference>
<dbReference type="SMART" id="SM01012">
    <property type="entry name" value="ANTAR"/>
    <property type="match status" value="1"/>
</dbReference>
<accession>A0ABY9HA23</accession>
<dbReference type="RefSeq" id="WP_305502803.1">
    <property type="nucleotide sequence ID" value="NZ_CP131913.1"/>
</dbReference>
<evidence type="ECO:0000313" key="2">
    <source>
        <dbReference type="EMBL" id="WLI74445.1"/>
    </source>
</evidence>
<protein>
    <submittedName>
        <fullName evidence="2">Nitrate- and nitrite sensing domain-containing protein</fullName>
    </submittedName>
</protein>
<sequence>MTSASRLRQAARRCELGALEQLSAACGIVIDTGRLIHALQKERGCSAIYLASEGRRFAADRSERIADSQSAELAVRRRLTELAELPEQTAQGARLLRRGAEVWQALDALETVRGAVATRRMTPDDATRDYNGLIGGLLGLVFEAADGGGDTRITLALVALFHLLKGKELAGQERACGAHGFTAGGFDAAHRRLLGRLLEAQTRCFATFLEFASPEARTCWDAALPESDLAPIQRLREIAGAAPVDAAAAGVSDPAQLGELWFALTTRRIDAMHRVEAFLGEELASLCAERLAAARQALAAPPCDTGPSALDPLLGDTVAATPGGIDGQATAEALASPLNRSLLELVRSQTDRLQGLGNELANTRKALRERKLVERAKGVIMANQAMSEEQAYRYMRKTAMDQSRSMADLSRAILDLADLLQSQQPARHGPDD</sequence>
<dbReference type="Proteomes" id="UP001235344">
    <property type="component" value="Chromosome"/>
</dbReference>
<dbReference type="Gene3D" id="1.10.10.10">
    <property type="entry name" value="Winged helix-like DNA-binding domain superfamily/Winged helix DNA-binding domain"/>
    <property type="match status" value="1"/>
</dbReference>
<dbReference type="Pfam" id="PF08376">
    <property type="entry name" value="NIT"/>
    <property type="match status" value="1"/>
</dbReference>
<keyword evidence="3" id="KW-1185">Reference proteome</keyword>
<dbReference type="InterPro" id="IPR011006">
    <property type="entry name" value="CheY-like_superfamily"/>
</dbReference>
<dbReference type="InterPro" id="IPR036388">
    <property type="entry name" value="WH-like_DNA-bd_sf"/>
</dbReference>
<dbReference type="EMBL" id="CP131913">
    <property type="protein sequence ID" value="WLI74445.1"/>
    <property type="molecule type" value="Genomic_DNA"/>
</dbReference>
<name>A0ABY9HA23_9GAMM</name>
<organism evidence="2 3">
    <name type="scientific">Halomonas alkalicola</name>
    <dbReference type="NCBI Taxonomy" id="1930622"/>
    <lineage>
        <taxon>Bacteria</taxon>
        <taxon>Pseudomonadati</taxon>
        <taxon>Pseudomonadota</taxon>
        <taxon>Gammaproteobacteria</taxon>
        <taxon>Oceanospirillales</taxon>
        <taxon>Halomonadaceae</taxon>
        <taxon>Halomonas</taxon>
    </lineage>
</organism>
<gene>
    <name evidence="2" type="ORF">B6N23_05950</name>
</gene>
<evidence type="ECO:0000313" key="3">
    <source>
        <dbReference type="Proteomes" id="UP001235344"/>
    </source>
</evidence>
<dbReference type="Pfam" id="PF03861">
    <property type="entry name" value="ANTAR"/>
    <property type="match status" value="1"/>
</dbReference>